<dbReference type="Pfam" id="PF19086">
    <property type="entry name" value="Terpene_syn_C_2"/>
    <property type="match status" value="1"/>
</dbReference>
<proteinExistence type="predicted"/>
<reference evidence="5 6" key="1">
    <citation type="journal article" date="2013" name="PLoS Genet.">
        <title>Comparative genome structure, secondary metabolite, and effector coding capacity across Cochliobolus pathogens.</title>
        <authorList>
            <person name="Condon B.J."/>
            <person name="Leng Y."/>
            <person name="Wu D."/>
            <person name="Bushley K.E."/>
            <person name="Ohm R.A."/>
            <person name="Otillar R."/>
            <person name="Martin J."/>
            <person name="Schackwitz W."/>
            <person name="Grimwood J."/>
            <person name="MohdZainudin N."/>
            <person name="Xue C."/>
            <person name="Wang R."/>
            <person name="Manning V.A."/>
            <person name="Dhillon B."/>
            <person name="Tu Z.J."/>
            <person name="Steffenson B.J."/>
            <person name="Salamov A."/>
            <person name="Sun H."/>
            <person name="Lowry S."/>
            <person name="LaButti K."/>
            <person name="Han J."/>
            <person name="Copeland A."/>
            <person name="Lindquist E."/>
            <person name="Barry K."/>
            <person name="Schmutz J."/>
            <person name="Baker S.E."/>
            <person name="Ciuffetti L.M."/>
            <person name="Grigoriev I.V."/>
            <person name="Zhong S."/>
            <person name="Turgeon B.G."/>
        </authorList>
    </citation>
    <scope>NUCLEOTIDE SEQUENCE [LARGE SCALE GENOMIC DNA]</scope>
    <source>
        <strain evidence="5 6">FI3</strain>
    </source>
</reference>
<dbReference type="EMBL" id="KI968934">
    <property type="protein sequence ID" value="EUN20603.1"/>
    <property type="molecule type" value="Genomic_DNA"/>
</dbReference>
<dbReference type="Gene3D" id="1.10.600.10">
    <property type="entry name" value="Farnesyl Diphosphate Synthase"/>
    <property type="match status" value="2"/>
</dbReference>
<organism evidence="5 6">
    <name type="scientific">Bipolaris victoriae (strain FI3)</name>
    <name type="common">Victoria blight of oats agent</name>
    <name type="synonym">Cochliobolus victoriae</name>
    <dbReference type="NCBI Taxonomy" id="930091"/>
    <lineage>
        <taxon>Eukaryota</taxon>
        <taxon>Fungi</taxon>
        <taxon>Dikarya</taxon>
        <taxon>Ascomycota</taxon>
        <taxon>Pezizomycotina</taxon>
        <taxon>Dothideomycetes</taxon>
        <taxon>Pleosporomycetidae</taxon>
        <taxon>Pleosporales</taxon>
        <taxon>Pleosporineae</taxon>
        <taxon>Pleosporaceae</taxon>
        <taxon>Bipolaris</taxon>
    </lineage>
</organism>
<evidence type="ECO:0000256" key="3">
    <source>
        <dbReference type="ARBA" id="ARBA00022723"/>
    </source>
</evidence>
<dbReference type="Pfam" id="PF00348">
    <property type="entry name" value="polyprenyl_synt"/>
    <property type="match status" value="1"/>
</dbReference>
<dbReference type="InterPro" id="IPR000092">
    <property type="entry name" value="Polyprenyl_synt"/>
</dbReference>
<dbReference type="InterPro" id="IPR033749">
    <property type="entry name" value="Polyprenyl_synt_CS"/>
</dbReference>
<dbReference type="GO" id="GO:0046165">
    <property type="term" value="P:alcohol biosynthetic process"/>
    <property type="evidence" value="ECO:0007669"/>
    <property type="project" value="UniProtKB-ARBA"/>
</dbReference>
<gene>
    <name evidence="5" type="ORF">COCVIDRAFT_116227</name>
</gene>
<dbReference type="PANTHER" id="PTHR12001">
    <property type="entry name" value="GERANYLGERANYL PYROPHOSPHATE SYNTHASE"/>
    <property type="match status" value="1"/>
</dbReference>
<dbReference type="RefSeq" id="XP_014550177.1">
    <property type="nucleotide sequence ID" value="XM_014694691.1"/>
</dbReference>
<dbReference type="GeneID" id="26250882"/>
<dbReference type="GO" id="GO:0004311">
    <property type="term" value="F:geranylgeranyl diphosphate synthase activity"/>
    <property type="evidence" value="ECO:0007669"/>
    <property type="project" value="UniProtKB-EC"/>
</dbReference>
<evidence type="ECO:0000313" key="6">
    <source>
        <dbReference type="Proteomes" id="UP000054337"/>
    </source>
</evidence>
<dbReference type="SUPFAM" id="SSF48576">
    <property type="entry name" value="Terpenoid synthases"/>
    <property type="match status" value="2"/>
</dbReference>
<dbReference type="GO" id="GO:0008299">
    <property type="term" value="P:isoprenoid biosynthetic process"/>
    <property type="evidence" value="ECO:0007669"/>
    <property type="project" value="InterPro"/>
</dbReference>
<sequence length="697" mass="78816">MRYQFSTIVDLAAYDNEGLSDGIDLRKNNFTHLEDRGAIRAQQDWAKHVAPIKQFKGTLGHDYSFMTVCVPECIPTRLEIISYANEFAFMYDDDTELDTEDDTSAENDELMGIFLAGPESRSPSQDQSSSGKTRILKQLFSEMVAVDKECAIRAMKAWAEFLRDGSSRQHSTAFIRLEDYLPYRIKDVGEMFWFGVVTFGMALHIPDHEMDACHKLMEPAWIAVGLANDVFSWPKERDASQRLGRTHVVNAIWVVMQEHGLSQEQANQYCRKLAAQYVTQYLDNIRKIKNDESISLDLRTYVEAMQYSISGNVTWSKLCPRYNPEKCFNQTQLDWMHNGLPRPIELDSASDTSSSFLSTSTHSSPVSGSQTTIEYKDGWTADSSEIMSLFLNSSLPPLSHKVISAPVIYVDSLPSKGARDMFLDALNHWLQVDEQKVSQVKMAIRMLHNASLMLDDIQDGSRLRRGKSSAHRVFGVAQTTNSAAFLVNESIKQIRELAGDQGVAAVLEKLTSLFVGQAQDLHSSRNLSCPSLTEYIQTIDQKTSALFELAWRLMYLCSMANVVPDSSLSRFCILLGRFFQIRDDYKNLTSPEYTKQKGFCDDLNSGTYTLPLLYAISQQSENLLLQNLLSTRLAEGTLDDAQKCLALDQMQLVKTDKFLRKILAVLYDELSAELQYISSSFASKNPQMERMLAMLKL</sequence>
<keyword evidence="4" id="KW-0460">Magnesium</keyword>
<dbReference type="PROSITE" id="PS00723">
    <property type="entry name" value="POLYPRENYL_SYNTHASE_1"/>
    <property type="match status" value="1"/>
</dbReference>
<evidence type="ECO:0000256" key="2">
    <source>
        <dbReference type="ARBA" id="ARBA00022679"/>
    </source>
</evidence>
<dbReference type="Proteomes" id="UP000054337">
    <property type="component" value="Unassembled WGS sequence"/>
</dbReference>
<dbReference type="GO" id="GO:0046872">
    <property type="term" value="F:metal ion binding"/>
    <property type="evidence" value="ECO:0007669"/>
    <property type="project" value="UniProtKB-KW"/>
</dbReference>
<dbReference type="InterPro" id="IPR008949">
    <property type="entry name" value="Isoprenoid_synthase_dom_sf"/>
</dbReference>
<keyword evidence="2" id="KW-0808">Transferase</keyword>
<evidence type="ECO:0000256" key="1">
    <source>
        <dbReference type="ARBA" id="ARBA00012382"/>
    </source>
</evidence>
<keyword evidence="3" id="KW-0479">Metal-binding</keyword>
<dbReference type="HOGENOM" id="CLU_014015_10_0_1"/>
<dbReference type="PANTHER" id="PTHR12001:SF72">
    <property type="entry name" value="THIJ_PFPI FAMILY PROTEIN (AFU_ORTHOLOGUE AFUA_3G01210)-RELATED"/>
    <property type="match status" value="1"/>
</dbReference>
<name>W7DQS2_BIPV3</name>
<evidence type="ECO:0000313" key="5">
    <source>
        <dbReference type="EMBL" id="EUN20603.1"/>
    </source>
</evidence>
<dbReference type="EC" id="2.5.1.29" evidence="1"/>
<dbReference type="PROSITE" id="PS00444">
    <property type="entry name" value="POLYPRENYL_SYNTHASE_2"/>
    <property type="match status" value="1"/>
</dbReference>
<dbReference type="GO" id="GO:0043386">
    <property type="term" value="P:mycotoxin biosynthetic process"/>
    <property type="evidence" value="ECO:0007669"/>
    <property type="project" value="UniProtKB-ARBA"/>
</dbReference>
<evidence type="ECO:0000256" key="4">
    <source>
        <dbReference type="ARBA" id="ARBA00022842"/>
    </source>
</evidence>
<keyword evidence="6" id="KW-1185">Reference proteome</keyword>
<accession>W7DQS2</accession>
<protein>
    <recommendedName>
        <fullName evidence="1">geranylgeranyl diphosphate synthase</fullName>
        <ecNumber evidence="1">2.5.1.29</ecNumber>
    </recommendedName>
</protein>
<dbReference type="AlphaFoldDB" id="W7DQS2"/>